<keyword evidence="2" id="KW-1185">Reference proteome</keyword>
<evidence type="ECO:0000313" key="2">
    <source>
        <dbReference type="Proteomes" id="UP000050525"/>
    </source>
</evidence>
<comment type="caution">
    <text evidence="1">The sequence shown here is derived from an EMBL/GenBank/DDBJ whole genome shotgun (WGS) entry which is preliminary data.</text>
</comment>
<proteinExistence type="predicted"/>
<organism evidence="1 2">
    <name type="scientific">Alligator mississippiensis</name>
    <name type="common">American alligator</name>
    <dbReference type="NCBI Taxonomy" id="8496"/>
    <lineage>
        <taxon>Eukaryota</taxon>
        <taxon>Metazoa</taxon>
        <taxon>Chordata</taxon>
        <taxon>Craniata</taxon>
        <taxon>Vertebrata</taxon>
        <taxon>Euteleostomi</taxon>
        <taxon>Archelosauria</taxon>
        <taxon>Archosauria</taxon>
        <taxon>Crocodylia</taxon>
        <taxon>Alligatoridae</taxon>
        <taxon>Alligatorinae</taxon>
        <taxon>Alligator</taxon>
    </lineage>
</organism>
<name>A0A151NWM3_ALLMI</name>
<evidence type="ECO:0000313" key="1">
    <source>
        <dbReference type="EMBL" id="KYO41302.1"/>
    </source>
</evidence>
<dbReference type="AlphaFoldDB" id="A0A151NWM3"/>
<reference evidence="1 2" key="1">
    <citation type="journal article" date="2012" name="Genome Biol.">
        <title>Sequencing three crocodilian genomes to illuminate the evolution of archosaurs and amniotes.</title>
        <authorList>
            <person name="St John J.A."/>
            <person name="Braun E.L."/>
            <person name="Isberg S.R."/>
            <person name="Miles L.G."/>
            <person name="Chong A.Y."/>
            <person name="Gongora J."/>
            <person name="Dalzell P."/>
            <person name="Moran C."/>
            <person name="Bed'hom B."/>
            <person name="Abzhanov A."/>
            <person name="Burgess S.C."/>
            <person name="Cooksey A.M."/>
            <person name="Castoe T.A."/>
            <person name="Crawford N.G."/>
            <person name="Densmore L.D."/>
            <person name="Drew J.C."/>
            <person name="Edwards S.V."/>
            <person name="Faircloth B.C."/>
            <person name="Fujita M.K."/>
            <person name="Greenwold M.J."/>
            <person name="Hoffmann F.G."/>
            <person name="Howard J.M."/>
            <person name="Iguchi T."/>
            <person name="Janes D.E."/>
            <person name="Khan S.Y."/>
            <person name="Kohno S."/>
            <person name="de Koning A.J."/>
            <person name="Lance S.L."/>
            <person name="McCarthy F.M."/>
            <person name="McCormack J.E."/>
            <person name="Merchant M.E."/>
            <person name="Peterson D.G."/>
            <person name="Pollock D.D."/>
            <person name="Pourmand N."/>
            <person name="Raney B.J."/>
            <person name="Roessler K.A."/>
            <person name="Sanford J.R."/>
            <person name="Sawyer R.H."/>
            <person name="Schmidt C.J."/>
            <person name="Triplett E.W."/>
            <person name="Tuberville T.D."/>
            <person name="Venegas-Anaya M."/>
            <person name="Howard J.T."/>
            <person name="Jarvis E.D."/>
            <person name="Guillette L.J.Jr."/>
            <person name="Glenn T.C."/>
            <person name="Green R.E."/>
            <person name="Ray D.A."/>
        </authorList>
    </citation>
    <scope>NUCLEOTIDE SEQUENCE [LARGE SCALE GENOMIC DNA]</scope>
    <source>
        <strain evidence="1">KSC_2009_1</strain>
    </source>
</reference>
<protein>
    <submittedName>
        <fullName evidence="1">Uncharacterized protein</fullName>
    </submittedName>
</protein>
<gene>
    <name evidence="1" type="ORF">Y1Q_0006154</name>
</gene>
<accession>A0A151NWM3</accession>
<dbReference type="Proteomes" id="UP000050525">
    <property type="component" value="Unassembled WGS sequence"/>
</dbReference>
<sequence>MRTGGGVQIYPGVQCLRTRTESSTLILYPSSHSQHYVYRQAKPIRIVLIVMRALQLFPCFAPYHCHSLELSAV</sequence>
<dbReference type="EMBL" id="AKHW03001628">
    <property type="protein sequence ID" value="KYO41302.1"/>
    <property type="molecule type" value="Genomic_DNA"/>
</dbReference>